<feature type="compositionally biased region" description="Polar residues" evidence="1">
    <location>
        <begin position="69"/>
        <end position="78"/>
    </location>
</feature>
<feature type="compositionally biased region" description="Low complexity" evidence="1">
    <location>
        <begin position="421"/>
        <end position="444"/>
    </location>
</feature>
<comment type="caution">
    <text evidence="2">The sequence shown here is derived from an EMBL/GenBank/DDBJ whole genome shotgun (WGS) entry which is preliminary data.</text>
</comment>
<feature type="compositionally biased region" description="Acidic residues" evidence="1">
    <location>
        <begin position="234"/>
        <end position="256"/>
    </location>
</feature>
<sequence length="1255" mass="134047">MVDRAVVIFLFAQEKLLFRYPIHNPFHIDVNGGPARAQGKSPALALDTTTATATVTSNATTATAKTSAQQPQPKQPSTAAPAGVGVRKKRRNTMRSHPTPATAVAGEAADSKRFFDADGSGAVKAPHVGSTPSLVAHAAPHAEHAGGNGRRGGHSEAKEDDDTCAGVQTTVLVHLLRARFLSCTTIQFAGWTFLIYPLLPSNVKAQRLDADEPRRSCNFTADAGLVDMAHGNADDDNEDDEEGKVGKEDEDEEEGEGEGKKGKRAKVTNPSDAASQGIALVVAMNQPDNGNGVVANLVQVFMNVLVREELRSHYATEQVLRMERRMQAWDIGGDSNGNDGGLAKHDAPPCSGRGRRKRLSASDMFAELLKDAELSLCREISLLAQHITAVKHNSKTEDVVIPPRPSPVFGPSNLHRGGVGNNNNSGSSSSSSKSRNITGSGCCGNNNNSNGGGVSVAPNVSRATELVVRGLFTLPVAAILGRRRSAPYHASAYVKQNPNLIVTLEDPYFAERLAKPYVEAVGWRASQLLPLSCIFATLGSLSRPWRMGGLYRALERCLASALYQRQTMKQQQQQQQQQPQPQVALSTGSNSTARFGWIRTEESFTQEGGGNAFSLEDQNSRLDVDALIVEAVEFLRLSGALAIDDEITVVFTHGDLSPEAAGAARWPRKKKGGADLFCTFPPTTFSATHFFSQQDEALPKSSRQLPLSLVAPASMIGVLVFEGMRSSCGTALGGYGGGLGTPFFGADEVPDTPASLLKAAVKTSTSSTPSSPPVFSLPNTSGGDIPQFEVYCAWGNACPICEELASAPHAWRIGNSPICLLFPFLAPAIAEAAARRGRQGARLIDPECCQLMADQRPWFTRANAFTVPATQTEVSPVQKYRHLTRGCEDAAAQKVRDAAVKAGRGGSSVSRAESGGRTKQYIPTEDEKFTAITPGSTPVMVREWLAENRSVIEGRLADAVKQRQLLEEHTKQVTEKRAAAAAAAVEAPTAAACPNAGGSHSQQPHLPLASQRYHKRGFLSPGSVPGFAGLALPLSPTSLTPSHGSFSPLRPHHAVGDGQLVPTARMISAERLVPFEALMQFVFHHTVALLWGKPGIGVETLLYLLECNLRRLRPFLAHHTYLQQLLVTTGSNCATAAFSDTASCSSEQAVRSVSGQSVANSCNAFQVYPSCPPATSTQEQEEGRQQKGEGEEVLSSLEQQLLEAYTVFTELSLMDLLQQLHGMTVEVVPTRLLLHAVVNAFADVLLVGRGNGCSG</sequence>
<reference evidence="2 3" key="1">
    <citation type="submission" date="2013-07" db="EMBL/GenBank/DDBJ databases">
        <authorList>
            <person name="Stoco P.H."/>
            <person name="Wagner G."/>
            <person name="Gerber A."/>
            <person name="Zaha A."/>
            <person name="Thompson C."/>
            <person name="Bartholomeu D.C."/>
            <person name="Luckemeyer D.D."/>
            <person name="Bahia D."/>
            <person name="Loreto E."/>
            <person name="Prestes E.B."/>
            <person name="Lima F.M."/>
            <person name="Rodrigues-Luiz G."/>
            <person name="Vallejo G.A."/>
            <person name="Filho J.F."/>
            <person name="Monteiro K.M."/>
            <person name="Tyler K.M."/>
            <person name="de Almeida L.G."/>
            <person name="Ortiz M.F."/>
            <person name="Siervo M.A."/>
            <person name="de Moraes M.H."/>
            <person name="Cunha O.L."/>
            <person name="Mendonca-Neto R."/>
            <person name="Silva R."/>
            <person name="Teixeira S.M."/>
            <person name="Murta S.M."/>
            <person name="Sincero T.C."/>
            <person name="Mendes T.A."/>
            <person name="Urmenyi T.P."/>
            <person name="Silva V.G."/>
            <person name="da Rocha W.D."/>
            <person name="Andersson B."/>
            <person name="Romanha A.J."/>
            <person name="Steindel M."/>
            <person name="de Vasconcelos A.T."/>
            <person name="Grisard E.C."/>
        </authorList>
    </citation>
    <scope>NUCLEOTIDE SEQUENCE [LARGE SCALE GENOMIC DNA]</scope>
    <source>
        <strain evidence="2 3">SC58</strain>
    </source>
</reference>
<dbReference type="VEuPathDB" id="TriTrypDB:TRSC58_01884"/>
<feature type="compositionally biased region" description="Low complexity" evidence="1">
    <location>
        <begin position="570"/>
        <end position="582"/>
    </location>
</feature>
<keyword evidence="3" id="KW-1185">Reference proteome</keyword>
<evidence type="ECO:0000313" key="2">
    <source>
        <dbReference type="EMBL" id="ESL10385.1"/>
    </source>
</evidence>
<gene>
    <name evidence="2" type="ORF">TRSC58_01884</name>
</gene>
<dbReference type="OrthoDB" id="267411at2759"/>
<dbReference type="PANTHER" id="PTHR14596:SF72">
    <property type="entry name" value="ZINC FINGER PROTEIN MSN2-RELATED"/>
    <property type="match status" value="1"/>
</dbReference>
<dbReference type="GO" id="GO:0005634">
    <property type="term" value="C:nucleus"/>
    <property type="evidence" value="ECO:0007669"/>
    <property type="project" value="TreeGrafter"/>
</dbReference>
<dbReference type="PANTHER" id="PTHR14596">
    <property type="entry name" value="ZINC FINGER PROTEIN"/>
    <property type="match status" value="1"/>
</dbReference>
<organism evidence="2 3">
    <name type="scientific">Trypanosoma rangeli SC58</name>
    <dbReference type="NCBI Taxonomy" id="429131"/>
    <lineage>
        <taxon>Eukaryota</taxon>
        <taxon>Discoba</taxon>
        <taxon>Euglenozoa</taxon>
        <taxon>Kinetoplastea</taxon>
        <taxon>Metakinetoplastina</taxon>
        <taxon>Trypanosomatida</taxon>
        <taxon>Trypanosomatidae</taxon>
        <taxon>Trypanosoma</taxon>
        <taxon>Herpetosoma</taxon>
    </lineage>
</organism>
<dbReference type="GO" id="GO:0042594">
    <property type="term" value="P:response to starvation"/>
    <property type="evidence" value="ECO:0007669"/>
    <property type="project" value="TreeGrafter"/>
</dbReference>
<feature type="region of interest" description="Disordered" evidence="1">
    <location>
        <begin position="60"/>
        <end position="107"/>
    </location>
</feature>
<feature type="region of interest" description="Disordered" evidence="1">
    <location>
        <begin position="228"/>
        <end position="270"/>
    </location>
</feature>
<dbReference type="GO" id="GO:0000981">
    <property type="term" value="F:DNA-binding transcription factor activity, RNA polymerase II-specific"/>
    <property type="evidence" value="ECO:0007669"/>
    <property type="project" value="TreeGrafter"/>
</dbReference>
<dbReference type="EMBL" id="AUPL01001884">
    <property type="protein sequence ID" value="ESL10385.1"/>
    <property type="molecule type" value="Genomic_DNA"/>
</dbReference>
<feature type="region of interest" description="Disordered" evidence="1">
    <location>
        <begin position="394"/>
        <end position="444"/>
    </location>
</feature>
<dbReference type="GO" id="GO:0000987">
    <property type="term" value="F:cis-regulatory region sequence-specific DNA binding"/>
    <property type="evidence" value="ECO:0007669"/>
    <property type="project" value="TreeGrafter"/>
</dbReference>
<feature type="region of interest" description="Disordered" evidence="1">
    <location>
        <begin position="570"/>
        <end position="589"/>
    </location>
</feature>
<name>A0A061J7Q9_TRYRA</name>
<proteinExistence type="predicted"/>
<dbReference type="Proteomes" id="UP000031737">
    <property type="component" value="Unassembled WGS sequence"/>
</dbReference>
<dbReference type="AlphaFoldDB" id="A0A061J7Q9"/>
<protein>
    <submittedName>
        <fullName evidence="2">Uncharacterized protein</fullName>
    </submittedName>
</protein>
<evidence type="ECO:0000256" key="1">
    <source>
        <dbReference type="SAM" id="MobiDB-lite"/>
    </source>
</evidence>
<accession>A0A061J7Q9</accession>
<evidence type="ECO:0000313" key="3">
    <source>
        <dbReference type="Proteomes" id="UP000031737"/>
    </source>
</evidence>
<feature type="region of interest" description="Disordered" evidence="1">
    <location>
        <begin position="142"/>
        <end position="162"/>
    </location>
</feature>
<feature type="region of interest" description="Disordered" evidence="1">
    <location>
        <begin position="337"/>
        <end position="356"/>
    </location>
</feature>